<feature type="transmembrane region" description="Helical" evidence="2">
    <location>
        <begin position="23"/>
        <end position="44"/>
    </location>
</feature>
<dbReference type="EMBL" id="JAWDJX010000031">
    <property type="protein sequence ID" value="KAK3050554.1"/>
    <property type="molecule type" value="Genomic_DNA"/>
</dbReference>
<reference evidence="3" key="1">
    <citation type="submission" date="2023-04" db="EMBL/GenBank/DDBJ databases">
        <title>Black Yeasts Isolated from many extreme environments.</title>
        <authorList>
            <person name="Coleine C."/>
            <person name="Stajich J.E."/>
            <person name="Selbmann L."/>
        </authorList>
    </citation>
    <scope>NUCLEOTIDE SEQUENCE</scope>
    <source>
        <strain evidence="3">CCFEE 5312</strain>
    </source>
</reference>
<keyword evidence="4" id="KW-1185">Reference proteome</keyword>
<accession>A0AAJ0DI03</accession>
<proteinExistence type="predicted"/>
<keyword evidence="2" id="KW-1133">Transmembrane helix</keyword>
<evidence type="ECO:0000256" key="2">
    <source>
        <dbReference type="SAM" id="Phobius"/>
    </source>
</evidence>
<sequence>MDVPWIPTSLAIMVWLVLGRVRGHSAATLLFTATAGHLAIITYFSRLRPIDLSLFASGLAHRLSHGLYRPLPDPFSPIGLFFLLLKWNDPDVRSETWNRKTNVIITLFFTFPVISALRFSGILWLFVIDAAGFSYVHQQPQAFFTYLAAVLAMSLLAAEITTHPIERARWAFEAMMLGSPTMVTSPAVEDEPDSALLHGPAANDSRESSVEPTGRSTGCQPYCESVVEDDTASTPLACPDITLEDMVRLRANLHDLPQSEPRPLPLHRYRDTSSTLADTQHLRGNSERPSSQSSTGSSDGRGSATSSEERGSTPPSSAPSVASRRSSLRAGSVASLSSEHSEQIANITTAPASKVRGTSIDQNRPRIPSAPSSPTANVANSSNDDLQPIDHSTWLKYHQNSTLAHSHLSDLDRRTGVHAENFSACKRDLSLDYTEKRAVYQSISRDLTEDILPALKRIHVIRDAEIRERRYR</sequence>
<feature type="transmembrane region" description="Helical" evidence="2">
    <location>
        <begin position="103"/>
        <end position="128"/>
    </location>
</feature>
<feature type="region of interest" description="Disordered" evidence="1">
    <location>
        <begin position="183"/>
        <end position="218"/>
    </location>
</feature>
<evidence type="ECO:0000256" key="1">
    <source>
        <dbReference type="SAM" id="MobiDB-lite"/>
    </source>
</evidence>
<organism evidence="3 4">
    <name type="scientific">Extremus antarcticus</name>
    <dbReference type="NCBI Taxonomy" id="702011"/>
    <lineage>
        <taxon>Eukaryota</taxon>
        <taxon>Fungi</taxon>
        <taxon>Dikarya</taxon>
        <taxon>Ascomycota</taxon>
        <taxon>Pezizomycotina</taxon>
        <taxon>Dothideomycetes</taxon>
        <taxon>Dothideomycetidae</taxon>
        <taxon>Mycosphaerellales</taxon>
        <taxon>Extremaceae</taxon>
        <taxon>Extremus</taxon>
    </lineage>
</organism>
<dbReference type="Proteomes" id="UP001271007">
    <property type="component" value="Unassembled WGS sequence"/>
</dbReference>
<name>A0AAJ0DI03_9PEZI</name>
<dbReference type="AlphaFoldDB" id="A0AAJ0DI03"/>
<keyword evidence="2" id="KW-0472">Membrane</keyword>
<gene>
    <name evidence="3" type="ORF">LTR09_008194</name>
</gene>
<evidence type="ECO:0000313" key="3">
    <source>
        <dbReference type="EMBL" id="KAK3050554.1"/>
    </source>
</evidence>
<feature type="compositionally biased region" description="Polar residues" evidence="1">
    <location>
        <begin position="370"/>
        <end position="385"/>
    </location>
</feature>
<feature type="transmembrane region" description="Helical" evidence="2">
    <location>
        <begin position="140"/>
        <end position="160"/>
    </location>
</feature>
<evidence type="ECO:0000313" key="4">
    <source>
        <dbReference type="Proteomes" id="UP001271007"/>
    </source>
</evidence>
<comment type="caution">
    <text evidence="3">The sequence shown here is derived from an EMBL/GenBank/DDBJ whole genome shotgun (WGS) entry which is preliminary data.</text>
</comment>
<keyword evidence="2" id="KW-0812">Transmembrane</keyword>
<protein>
    <submittedName>
        <fullName evidence="3">Uncharacterized protein</fullName>
    </submittedName>
</protein>
<feature type="region of interest" description="Disordered" evidence="1">
    <location>
        <begin position="256"/>
        <end position="385"/>
    </location>
</feature>
<feature type="compositionally biased region" description="Low complexity" evidence="1">
    <location>
        <begin position="287"/>
        <end position="338"/>
    </location>
</feature>